<dbReference type="Proteomes" id="UP001592582">
    <property type="component" value="Unassembled WGS sequence"/>
</dbReference>
<accession>A0ABV6VLJ5</accession>
<gene>
    <name evidence="1" type="ORF">ACEZDG_35325</name>
</gene>
<organism evidence="1 2">
    <name type="scientific">Streptacidiphilus alkalitolerans</name>
    <dbReference type="NCBI Taxonomy" id="3342712"/>
    <lineage>
        <taxon>Bacteria</taxon>
        <taxon>Bacillati</taxon>
        <taxon>Actinomycetota</taxon>
        <taxon>Actinomycetes</taxon>
        <taxon>Kitasatosporales</taxon>
        <taxon>Streptomycetaceae</taxon>
        <taxon>Streptacidiphilus</taxon>
    </lineage>
</organism>
<evidence type="ECO:0000313" key="2">
    <source>
        <dbReference type="Proteomes" id="UP001592582"/>
    </source>
</evidence>
<dbReference type="GO" id="GO:0009001">
    <property type="term" value="F:serine O-acetyltransferase activity"/>
    <property type="evidence" value="ECO:0007669"/>
    <property type="project" value="UniProtKB-EC"/>
</dbReference>
<dbReference type="InterPro" id="IPR011004">
    <property type="entry name" value="Trimer_LpxA-like_sf"/>
</dbReference>
<proteinExistence type="predicted"/>
<dbReference type="PANTHER" id="PTHR42811">
    <property type="entry name" value="SERINE ACETYLTRANSFERASE"/>
    <property type="match status" value="1"/>
</dbReference>
<keyword evidence="1" id="KW-0808">Transferase</keyword>
<sequence length="186" mass="19741">MSLVASLIQRRRHPLLRRAVQEALALYGVEVPAAVEIGTGLKVFHRGFGLVMHPWTTIGDDVTLYNGVTLGRADPWVPQQQSLMERIVVEDGAVLCSGAKVLCKQGVLTVGRGTVVGANAVLTRSTGPWEIWAGAPARQVGVRTPALPAPQSPHDHQDAQDRARSTLRATSVARDGGSGRSSGPVT</sequence>
<dbReference type="SUPFAM" id="SSF51161">
    <property type="entry name" value="Trimeric LpxA-like enzymes"/>
    <property type="match status" value="1"/>
</dbReference>
<keyword evidence="2" id="KW-1185">Reference proteome</keyword>
<protein>
    <submittedName>
        <fullName evidence="1">Serine O-acetyltransferase</fullName>
        <ecNumber evidence="1">2.3.1.30</ecNumber>
    </submittedName>
</protein>
<dbReference type="Gene3D" id="2.160.10.10">
    <property type="entry name" value="Hexapeptide repeat proteins"/>
    <property type="match status" value="1"/>
</dbReference>
<evidence type="ECO:0000313" key="1">
    <source>
        <dbReference type="EMBL" id="MFC1414548.1"/>
    </source>
</evidence>
<reference evidence="1 2" key="1">
    <citation type="submission" date="2024-09" db="EMBL/GenBank/DDBJ databases">
        <authorList>
            <person name="Lee S.D."/>
        </authorList>
    </citation>
    <scope>NUCLEOTIDE SEQUENCE [LARGE SCALE GENOMIC DNA]</scope>
    <source>
        <strain evidence="1 2">N1-1</strain>
    </source>
</reference>
<keyword evidence="1" id="KW-0012">Acyltransferase</keyword>
<dbReference type="EC" id="2.3.1.30" evidence="1"/>
<name>A0ABV6VLJ5_9ACTN</name>
<dbReference type="EMBL" id="JBHEZX010000025">
    <property type="protein sequence ID" value="MFC1414548.1"/>
    <property type="molecule type" value="Genomic_DNA"/>
</dbReference>
<comment type="caution">
    <text evidence="1">The sequence shown here is derived from an EMBL/GenBank/DDBJ whole genome shotgun (WGS) entry which is preliminary data.</text>
</comment>